<evidence type="ECO:0000313" key="2">
    <source>
        <dbReference type="EMBL" id="STZ00300.1"/>
    </source>
</evidence>
<keyword evidence="4" id="KW-1185">Reference proteome</keyword>
<organism evidence="1 3">
    <name type="scientific">Moraxella lacunata</name>
    <dbReference type="NCBI Taxonomy" id="477"/>
    <lineage>
        <taxon>Bacteria</taxon>
        <taxon>Pseudomonadati</taxon>
        <taxon>Pseudomonadota</taxon>
        <taxon>Gammaproteobacteria</taxon>
        <taxon>Moraxellales</taxon>
        <taxon>Moraxellaceae</taxon>
        <taxon>Moraxella</taxon>
    </lineage>
</organism>
<dbReference type="Pfam" id="PF14539">
    <property type="entry name" value="DUF4442"/>
    <property type="match status" value="1"/>
</dbReference>
<dbReference type="Proteomes" id="UP000254107">
    <property type="component" value="Unassembled WGS sequence"/>
</dbReference>
<dbReference type="SUPFAM" id="SSF54637">
    <property type="entry name" value="Thioesterase/thiol ester dehydrase-isomerase"/>
    <property type="match status" value="1"/>
</dbReference>
<reference evidence="2 4" key="3">
    <citation type="submission" date="2018-06" db="EMBL/GenBank/DDBJ databases">
        <authorList>
            <consortium name="Pathogen Informatics"/>
            <person name="Doyle S."/>
        </authorList>
    </citation>
    <scope>NUCLEOTIDE SEQUENCE [LARGE SCALE GENOMIC DNA]</scope>
    <source>
        <strain evidence="2 4">NCTC7911</strain>
    </source>
</reference>
<evidence type="ECO:0000313" key="1">
    <source>
        <dbReference type="EMBL" id="OPH37945.1"/>
    </source>
</evidence>
<accession>A0A1V4GZ77</accession>
<reference evidence="1" key="2">
    <citation type="submission" date="2017-03" db="EMBL/GenBank/DDBJ databases">
        <authorList>
            <person name="Afonso C.L."/>
            <person name="Miller P.J."/>
            <person name="Scott M.A."/>
            <person name="Spackman E."/>
            <person name="Goraichik I."/>
            <person name="Dimitrov K.M."/>
            <person name="Suarez D.L."/>
            <person name="Swayne D.E."/>
        </authorList>
    </citation>
    <scope>NUCLEOTIDE SEQUENCE</scope>
    <source>
        <strain evidence="1">CCUG 4441</strain>
    </source>
</reference>
<reference evidence="3" key="1">
    <citation type="submission" date="2017-03" db="EMBL/GenBank/DDBJ databases">
        <title>Draft genome sequence of Moraxella equi CCUG 4950T type strain.</title>
        <authorList>
            <person name="Salva-Serra F."/>
            <person name="Engstrom-Jakobsson H."/>
            <person name="Thorell K."/>
            <person name="Jaen-Luchoro D."/>
            <person name="Gonzales-Siles L."/>
            <person name="Karlsson R."/>
            <person name="Yazdan S."/>
            <person name="Boulund F."/>
            <person name="Johnning A."/>
            <person name="Engstrand L."/>
            <person name="Kristiansson E."/>
            <person name="Moore E."/>
        </authorList>
    </citation>
    <scope>NUCLEOTIDE SEQUENCE [LARGE SCALE GENOMIC DNA]</scope>
    <source>
        <strain evidence="3">CCUG 4441</strain>
    </source>
</reference>
<evidence type="ECO:0000313" key="4">
    <source>
        <dbReference type="Proteomes" id="UP000254107"/>
    </source>
</evidence>
<dbReference type="GeneID" id="302270269"/>
<dbReference type="EMBL" id="MXAN01000027">
    <property type="protein sequence ID" value="OPH37945.1"/>
    <property type="molecule type" value="Genomic_DNA"/>
</dbReference>
<proteinExistence type="predicted"/>
<dbReference type="EMBL" id="UGQC01000001">
    <property type="protein sequence ID" value="STZ00300.1"/>
    <property type="molecule type" value="Genomic_DNA"/>
</dbReference>
<dbReference type="InterPro" id="IPR027961">
    <property type="entry name" value="DUF4442"/>
</dbReference>
<evidence type="ECO:0000313" key="3">
    <source>
        <dbReference type="Proteomes" id="UP000191025"/>
    </source>
</evidence>
<gene>
    <name evidence="1" type="ORF">B5J94_04770</name>
    <name evidence="2" type="ORF">NCTC7911_01695</name>
</gene>
<sequence>MFHKLTKTARQFAKSHFNLNNPTATKTFLNLYSPYVGAGVKVLEVNYDEGFIKVSMPLTWRNKNIVGTQFGGSLYSMTDPFFMTLLMQKLGLEYVVWDKSAYIDFIKAGTSDVFATFKIDDSEIETVKELAKDGKAVFREYEVDIIDNNGEVIAKVKKTLYIRLRAFSKSAGFKSRF</sequence>
<dbReference type="InterPro" id="IPR029069">
    <property type="entry name" value="HotDog_dom_sf"/>
</dbReference>
<protein>
    <submittedName>
        <fullName evidence="1">DUF4442 domain-containing protein</fullName>
    </submittedName>
</protein>
<name>A0A1V4GZ77_MORLA</name>
<dbReference type="Proteomes" id="UP000191025">
    <property type="component" value="Unassembled WGS sequence"/>
</dbReference>
<dbReference type="AlphaFoldDB" id="A0A1V4GZ77"/>
<dbReference type="Gene3D" id="3.10.129.10">
    <property type="entry name" value="Hotdog Thioesterase"/>
    <property type="match status" value="1"/>
</dbReference>
<dbReference type="RefSeq" id="WP_079363965.1">
    <property type="nucleotide sequence ID" value="NZ_JBPAGO010000002.1"/>
</dbReference>